<dbReference type="AlphaFoldDB" id="A0AAD9C537"/>
<feature type="non-terminal residue" evidence="1">
    <location>
        <position position="1"/>
    </location>
</feature>
<sequence length="81" mass="8976">ESATYMSVHEAHSALIDEELSPLGLIHHQKPISERQWEKCGASGSPCIPISGNEKTNNRTWLGIIAEGTVVFADFKRQTKK</sequence>
<proteinExistence type="predicted"/>
<gene>
    <name evidence="1" type="ORF">KUDE01_020021</name>
</gene>
<reference evidence="1" key="1">
    <citation type="submission" date="2023-04" db="EMBL/GenBank/DDBJ databases">
        <title>Chromosome-level genome of Chaenocephalus aceratus.</title>
        <authorList>
            <person name="Park H."/>
        </authorList>
    </citation>
    <scope>NUCLEOTIDE SEQUENCE</scope>
    <source>
        <strain evidence="1">DE</strain>
        <tissue evidence="1">Muscle</tissue>
    </source>
</reference>
<evidence type="ECO:0000313" key="2">
    <source>
        <dbReference type="Proteomes" id="UP001228049"/>
    </source>
</evidence>
<feature type="non-terminal residue" evidence="1">
    <location>
        <position position="81"/>
    </location>
</feature>
<accession>A0AAD9C537</accession>
<organism evidence="1 2">
    <name type="scientific">Dissostichus eleginoides</name>
    <name type="common">Patagonian toothfish</name>
    <name type="synonym">Dissostichus amissus</name>
    <dbReference type="NCBI Taxonomy" id="100907"/>
    <lineage>
        <taxon>Eukaryota</taxon>
        <taxon>Metazoa</taxon>
        <taxon>Chordata</taxon>
        <taxon>Craniata</taxon>
        <taxon>Vertebrata</taxon>
        <taxon>Euteleostomi</taxon>
        <taxon>Actinopterygii</taxon>
        <taxon>Neopterygii</taxon>
        <taxon>Teleostei</taxon>
        <taxon>Neoteleostei</taxon>
        <taxon>Acanthomorphata</taxon>
        <taxon>Eupercaria</taxon>
        <taxon>Perciformes</taxon>
        <taxon>Notothenioidei</taxon>
        <taxon>Nototheniidae</taxon>
        <taxon>Dissostichus</taxon>
    </lineage>
</organism>
<evidence type="ECO:0000313" key="1">
    <source>
        <dbReference type="EMBL" id="KAK1894563.1"/>
    </source>
</evidence>
<keyword evidence="2" id="KW-1185">Reference proteome</keyword>
<dbReference type="EMBL" id="JASDAP010000011">
    <property type="protein sequence ID" value="KAK1894563.1"/>
    <property type="molecule type" value="Genomic_DNA"/>
</dbReference>
<protein>
    <submittedName>
        <fullName evidence="1">Potassium voltage-gated channel subfamily H member 6</fullName>
    </submittedName>
</protein>
<dbReference type="Proteomes" id="UP001228049">
    <property type="component" value="Unassembled WGS sequence"/>
</dbReference>
<comment type="caution">
    <text evidence="1">The sequence shown here is derived from an EMBL/GenBank/DDBJ whole genome shotgun (WGS) entry which is preliminary data.</text>
</comment>
<name>A0AAD9C537_DISEL</name>